<dbReference type="PANTHER" id="PTHR38050:SF2">
    <property type="entry name" value="FERULOYL ESTERASE C-RELATED"/>
    <property type="match status" value="1"/>
</dbReference>
<feature type="signal peptide" evidence="10">
    <location>
        <begin position="1"/>
        <end position="19"/>
    </location>
</feature>
<gene>
    <name evidence="11" type="ORF">UCREL1_9852</name>
</gene>
<keyword evidence="4" id="KW-0858">Xylan degradation</keyword>
<proteinExistence type="predicted"/>
<keyword evidence="6" id="KW-0378">Hydrolase</keyword>
<evidence type="ECO:0000256" key="5">
    <source>
        <dbReference type="ARBA" id="ARBA00022729"/>
    </source>
</evidence>
<name>M7SG36_EUTLA</name>
<dbReference type="GO" id="GO:0030600">
    <property type="term" value="F:feruloyl esterase activity"/>
    <property type="evidence" value="ECO:0007669"/>
    <property type="project" value="UniProtKB-EC"/>
</dbReference>
<dbReference type="GO" id="GO:0045493">
    <property type="term" value="P:xylan catabolic process"/>
    <property type="evidence" value="ECO:0007669"/>
    <property type="project" value="UniProtKB-KW"/>
</dbReference>
<protein>
    <recommendedName>
        <fullName evidence="2">feruloyl esterase</fullName>
        <ecNumber evidence="2">3.1.1.73</ecNumber>
    </recommendedName>
</protein>
<evidence type="ECO:0000313" key="11">
    <source>
        <dbReference type="EMBL" id="EMR63203.1"/>
    </source>
</evidence>
<dbReference type="EMBL" id="KB707259">
    <property type="protein sequence ID" value="EMR63203.1"/>
    <property type="molecule type" value="Genomic_DNA"/>
</dbReference>
<keyword evidence="7" id="KW-0119">Carbohydrate metabolism</keyword>
<dbReference type="OrthoDB" id="424610at2759"/>
<keyword evidence="5 10" id="KW-0732">Signal</keyword>
<evidence type="ECO:0000256" key="8">
    <source>
        <dbReference type="ARBA" id="ARBA00023326"/>
    </source>
</evidence>
<dbReference type="Proteomes" id="UP000012174">
    <property type="component" value="Unassembled WGS sequence"/>
</dbReference>
<dbReference type="EC" id="3.1.1.73" evidence="2"/>
<dbReference type="KEGG" id="ela:UCREL1_9852"/>
<evidence type="ECO:0000313" key="12">
    <source>
        <dbReference type="Proteomes" id="UP000012174"/>
    </source>
</evidence>
<evidence type="ECO:0000256" key="2">
    <source>
        <dbReference type="ARBA" id="ARBA00013091"/>
    </source>
</evidence>
<evidence type="ECO:0000256" key="10">
    <source>
        <dbReference type="SAM" id="SignalP"/>
    </source>
</evidence>
<keyword evidence="3" id="KW-0964">Secreted</keyword>
<dbReference type="InterPro" id="IPR029058">
    <property type="entry name" value="AB_hydrolase_fold"/>
</dbReference>
<evidence type="ECO:0000256" key="9">
    <source>
        <dbReference type="ARBA" id="ARBA00034075"/>
    </source>
</evidence>
<evidence type="ECO:0000256" key="1">
    <source>
        <dbReference type="ARBA" id="ARBA00004613"/>
    </source>
</evidence>
<feature type="chain" id="PRO_5038979471" description="feruloyl esterase" evidence="10">
    <location>
        <begin position="20"/>
        <end position="335"/>
    </location>
</feature>
<dbReference type="eggNOG" id="ENOG502SBTI">
    <property type="taxonomic scope" value="Eukaryota"/>
</dbReference>
<dbReference type="SUPFAM" id="SSF53474">
    <property type="entry name" value="alpha/beta-Hydrolases"/>
    <property type="match status" value="1"/>
</dbReference>
<dbReference type="PANTHER" id="PTHR38050">
    <property type="match status" value="1"/>
</dbReference>
<keyword evidence="12" id="KW-1185">Reference proteome</keyword>
<evidence type="ECO:0000256" key="3">
    <source>
        <dbReference type="ARBA" id="ARBA00022525"/>
    </source>
</evidence>
<dbReference type="OMA" id="QGAGHTW"/>
<reference evidence="12" key="1">
    <citation type="journal article" date="2013" name="Genome Announc.">
        <title>Draft genome sequence of the grapevine dieback fungus Eutypa lata UCR-EL1.</title>
        <authorList>
            <person name="Blanco-Ulate B."/>
            <person name="Rolshausen P.E."/>
            <person name="Cantu D."/>
        </authorList>
    </citation>
    <scope>NUCLEOTIDE SEQUENCE [LARGE SCALE GENOMIC DNA]</scope>
    <source>
        <strain evidence="12">UCR-EL1</strain>
    </source>
</reference>
<dbReference type="InterPro" id="IPR043595">
    <property type="entry name" value="FaeB/C/D"/>
</dbReference>
<dbReference type="GO" id="GO:0005576">
    <property type="term" value="C:extracellular region"/>
    <property type="evidence" value="ECO:0007669"/>
    <property type="project" value="UniProtKB-SubCell"/>
</dbReference>
<evidence type="ECO:0000256" key="4">
    <source>
        <dbReference type="ARBA" id="ARBA00022651"/>
    </source>
</evidence>
<evidence type="ECO:0000256" key="6">
    <source>
        <dbReference type="ARBA" id="ARBA00022801"/>
    </source>
</evidence>
<accession>M7SG36</accession>
<evidence type="ECO:0000256" key="7">
    <source>
        <dbReference type="ARBA" id="ARBA00023277"/>
    </source>
</evidence>
<keyword evidence="8" id="KW-0624">Polysaccharide degradation</keyword>
<dbReference type="HOGENOM" id="CLU_027551_3_0_1"/>
<dbReference type="AlphaFoldDB" id="M7SG36"/>
<comment type="catalytic activity">
    <reaction evidence="9">
        <text>feruloyl-polysaccharide + H2O = ferulate + polysaccharide.</text>
        <dbReference type="EC" id="3.1.1.73"/>
    </reaction>
</comment>
<dbReference type="Gene3D" id="3.40.50.1820">
    <property type="entry name" value="alpha/beta hydrolase"/>
    <property type="match status" value="1"/>
</dbReference>
<organism evidence="11 12">
    <name type="scientific">Eutypa lata (strain UCR-EL1)</name>
    <name type="common">Grapevine dieback disease fungus</name>
    <name type="synonym">Eutypa armeniacae</name>
    <dbReference type="NCBI Taxonomy" id="1287681"/>
    <lineage>
        <taxon>Eukaryota</taxon>
        <taxon>Fungi</taxon>
        <taxon>Dikarya</taxon>
        <taxon>Ascomycota</taxon>
        <taxon>Pezizomycotina</taxon>
        <taxon>Sordariomycetes</taxon>
        <taxon>Xylariomycetidae</taxon>
        <taxon>Xylariales</taxon>
        <taxon>Diatrypaceae</taxon>
        <taxon>Eutypa</taxon>
    </lineage>
</organism>
<sequence length="335" mass="36245">MHFGWRLTLLLGSAVSIRASGCGSAPSVATSSETEVTLNDSDRTYLYWLPPGYDGSTPTPLIFSFHGAGGSAAQQAKLDLLTTSDFNTDHILVYLESSETDSEMLWEVSPGVTSDDVGYTLEVLDNIQDEFCIDDSRIYATGMSQGGGMVNLLACNETSSNRFAAYAPVSGAYYYAEDDNGQCDEDNVTFSCSPGRDGIPILAFQGGADDVVSYDGGKRRGGCLPNVGHWISQWAVREGLNSDPTENQEITSSATKYIYGDGDEKGLVSFVYDGKNVGHVWPATVDEDGDTPGTASFNASSLIMDFFKEQQLPYGSIHDRGSNLYRHTNKYFIAN</sequence>
<comment type="subcellular location">
    <subcellularLocation>
        <location evidence="1">Secreted</location>
    </subcellularLocation>
</comment>